<accession>A0AAD5Y8C2</accession>
<dbReference type="SUPFAM" id="SSF144232">
    <property type="entry name" value="HIT/MYND zinc finger-like"/>
    <property type="match status" value="1"/>
</dbReference>
<proteinExistence type="predicted"/>
<organism evidence="3 4">
    <name type="scientific">Boothiomyces macroporosus</name>
    <dbReference type="NCBI Taxonomy" id="261099"/>
    <lineage>
        <taxon>Eukaryota</taxon>
        <taxon>Fungi</taxon>
        <taxon>Fungi incertae sedis</taxon>
        <taxon>Chytridiomycota</taxon>
        <taxon>Chytridiomycota incertae sedis</taxon>
        <taxon>Chytridiomycetes</taxon>
        <taxon>Rhizophydiales</taxon>
        <taxon>Terramycetaceae</taxon>
        <taxon>Boothiomyces</taxon>
    </lineage>
</organism>
<feature type="region of interest" description="Disordered" evidence="1">
    <location>
        <begin position="23"/>
        <end position="47"/>
    </location>
</feature>
<dbReference type="EMBL" id="JADGKB010000036">
    <property type="protein sequence ID" value="KAJ3257626.1"/>
    <property type="molecule type" value="Genomic_DNA"/>
</dbReference>
<gene>
    <name evidence="2" type="ORF">HK103_004398</name>
    <name evidence="3" type="ORF">HK103_004414</name>
</gene>
<protein>
    <recommendedName>
        <fullName evidence="5">HIT-type domain-containing protein</fullName>
    </recommendedName>
</protein>
<feature type="compositionally biased region" description="Pro residues" evidence="1">
    <location>
        <begin position="38"/>
        <end position="47"/>
    </location>
</feature>
<evidence type="ECO:0000313" key="4">
    <source>
        <dbReference type="Proteomes" id="UP001210925"/>
    </source>
</evidence>
<evidence type="ECO:0000313" key="3">
    <source>
        <dbReference type="EMBL" id="KAJ3257642.1"/>
    </source>
</evidence>
<dbReference type="AlphaFoldDB" id="A0AAD5Y8C2"/>
<reference evidence="3" key="1">
    <citation type="submission" date="2020-05" db="EMBL/GenBank/DDBJ databases">
        <title>Phylogenomic resolution of chytrid fungi.</title>
        <authorList>
            <person name="Stajich J.E."/>
            <person name="Amses K."/>
            <person name="Simmons R."/>
            <person name="Seto K."/>
            <person name="Myers J."/>
            <person name="Bonds A."/>
            <person name="Quandt C.A."/>
            <person name="Barry K."/>
            <person name="Liu P."/>
            <person name="Grigoriev I."/>
            <person name="Longcore J.E."/>
            <person name="James T.Y."/>
        </authorList>
    </citation>
    <scope>NUCLEOTIDE SEQUENCE</scope>
    <source>
        <strain evidence="3">PLAUS21</strain>
    </source>
</reference>
<dbReference type="Proteomes" id="UP001210925">
    <property type="component" value="Unassembled WGS sequence"/>
</dbReference>
<comment type="caution">
    <text evidence="3">The sequence shown here is derived from an EMBL/GenBank/DDBJ whole genome shotgun (WGS) entry which is preliminary data.</text>
</comment>
<keyword evidence="4" id="KW-1185">Reference proteome</keyword>
<evidence type="ECO:0008006" key="5">
    <source>
        <dbReference type="Google" id="ProtNLM"/>
    </source>
</evidence>
<evidence type="ECO:0000256" key="1">
    <source>
        <dbReference type="SAM" id="MobiDB-lite"/>
    </source>
</evidence>
<evidence type="ECO:0000313" key="2">
    <source>
        <dbReference type="EMBL" id="KAJ3257626.1"/>
    </source>
</evidence>
<name>A0AAD5Y8C2_9FUNG</name>
<sequence length="119" mass="13640">MGVCEICNTNDHKYKCPKCQKHKKETDSNGESICKEIIPPPPPPPLEPTERTFDEDALTENQLKAIESSPELKKMLKDSILQIYLQTLDTSLEPESVFDKLQGNQKFDEFYNLVLDLIK</sequence>
<dbReference type="EMBL" id="JADGKB010000036">
    <property type="protein sequence ID" value="KAJ3257642.1"/>
    <property type="molecule type" value="Genomic_DNA"/>
</dbReference>